<name>A0A433QFG2_9FUNG</name>
<protein>
    <submittedName>
        <fullName evidence="1">Uncharacterized protein</fullName>
    </submittedName>
</protein>
<evidence type="ECO:0000313" key="1">
    <source>
        <dbReference type="EMBL" id="RUS28555.1"/>
    </source>
</evidence>
<evidence type="ECO:0000313" key="2">
    <source>
        <dbReference type="Proteomes" id="UP000274822"/>
    </source>
</evidence>
<sequence length="269" mass="30992">MATKSSPDSRPHLILRPDIPPFTPPPSIHPALAAIDIGEWTYQRFVSQIIILKIPIDSVKSAEQLWLNSLKLITSKKEIHWLYRSFIKRLMDFQAFEQLGDTEEGLNRYIKLRLHSQLSTSIKDVQQVVELQERETFTSSQVTNFLKSTGDNATTLSAEHSIQRKYMLISSILCVIYGPPNRFKAFEDSKKWKLQSGRFVEDILYQLGLKCRFHHPVHSFIIDGEDSFTNEAFTEEEMEEIFGKENGQDPPEIEEELLAYINTFAKASL</sequence>
<accession>A0A433QFG2</accession>
<keyword evidence="2" id="KW-1185">Reference proteome</keyword>
<dbReference type="AlphaFoldDB" id="A0A433QFG2"/>
<dbReference type="Proteomes" id="UP000274822">
    <property type="component" value="Unassembled WGS sequence"/>
</dbReference>
<organism evidence="1 2">
    <name type="scientific">Jimgerdemannia flammicorona</name>
    <dbReference type="NCBI Taxonomy" id="994334"/>
    <lineage>
        <taxon>Eukaryota</taxon>
        <taxon>Fungi</taxon>
        <taxon>Fungi incertae sedis</taxon>
        <taxon>Mucoromycota</taxon>
        <taxon>Mucoromycotina</taxon>
        <taxon>Endogonomycetes</taxon>
        <taxon>Endogonales</taxon>
        <taxon>Endogonaceae</taxon>
        <taxon>Jimgerdemannia</taxon>
    </lineage>
</organism>
<proteinExistence type="predicted"/>
<comment type="caution">
    <text evidence="1">The sequence shown here is derived from an EMBL/GenBank/DDBJ whole genome shotgun (WGS) entry which is preliminary data.</text>
</comment>
<reference evidence="1 2" key="1">
    <citation type="journal article" date="2018" name="New Phytol.">
        <title>Phylogenomics of Endogonaceae and evolution of mycorrhizas within Mucoromycota.</title>
        <authorList>
            <person name="Chang Y."/>
            <person name="Desiro A."/>
            <person name="Na H."/>
            <person name="Sandor L."/>
            <person name="Lipzen A."/>
            <person name="Clum A."/>
            <person name="Barry K."/>
            <person name="Grigoriev I.V."/>
            <person name="Martin F.M."/>
            <person name="Stajich J.E."/>
            <person name="Smith M.E."/>
            <person name="Bonito G."/>
            <person name="Spatafora J.W."/>
        </authorList>
    </citation>
    <scope>NUCLEOTIDE SEQUENCE [LARGE SCALE GENOMIC DNA]</scope>
    <source>
        <strain evidence="1 2">AD002</strain>
    </source>
</reference>
<gene>
    <name evidence="1" type="ORF">BC938DRAFT_481751</name>
</gene>
<dbReference type="EMBL" id="RBNJ01006470">
    <property type="protein sequence ID" value="RUS28555.1"/>
    <property type="molecule type" value="Genomic_DNA"/>
</dbReference>